<keyword evidence="2" id="KW-1185">Reference proteome</keyword>
<name>A0ABV7JHX4_9SPHI</name>
<accession>A0ABV7JHX4</accession>
<dbReference type="EMBL" id="JBHRTA010000028">
    <property type="protein sequence ID" value="MFC3197673.1"/>
    <property type="molecule type" value="Genomic_DNA"/>
</dbReference>
<proteinExistence type="predicted"/>
<reference evidence="2" key="1">
    <citation type="journal article" date="2019" name="Int. J. Syst. Evol. Microbiol.">
        <title>The Global Catalogue of Microorganisms (GCM) 10K type strain sequencing project: providing services to taxonomists for standard genome sequencing and annotation.</title>
        <authorList>
            <consortium name="The Broad Institute Genomics Platform"/>
            <consortium name="The Broad Institute Genome Sequencing Center for Infectious Disease"/>
            <person name="Wu L."/>
            <person name="Ma J."/>
        </authorList>
    </citation>
    <scope>NUCLEOTIDE SEQUENCE [LARGE SCALE GENOMIC DNA]</scope>
    <source>
        <strain evidence="2">KCTC 52416</strain>
    </source>
</reference>
<comment type="caution">
    <text evidence="1">The sequence shown here is derived from an EMBL/GenBank/DDBJ whole genome shotgun (WGS) entry which is preliminary data.</text>
</comment>
<sequence length="235" mass="27556">MFGLAFRDGNTFNCWRGYQAIYEFQGDSLFLVDMIGCGELRIAKEVRKASLNKMRAVFGEKLIEGKVFIDWYSGLLNIPLTDEVIRWDGVFYKIFEKERILTVDRGRLFKNEVVDNYVDDPKGIDRKDKYKVSDIFFRKLKREKWKNPDAFDCSEGYLVTIDVDGRVSKVRMNLSDEEISEFYEAEEYNFCIGKIYNALSSLKFNILKDKGIPVAEDIFIEIWVEDNGKIENWTD</sequence>
<gene>
    <name evidence="1" type="ORF">ACFOET_08620</name>
</gene>
<evidence type="ECO:0000313" key="2">
    <source>
        <dbReference type="Proteomes" id="UP001595526"/>
    </source>
</evidence>
<dbReference type="RefSeq" id="WP_379021590.1">
    <property type="nucleotide sequence ID" value="NZ_JBHRTA010000028.1"/>
</dbReference>
<dbReference type="Proteomes" id="UP001595526">
    <property type="component" value="Unassembled WGS sequence"/>
</dbReference>
<evidence type="ECO:0000313" key="1">
    <source>
        <dbReference type="EMBL" id="MFC3197673.1"/>
    </source>
</evidence>
<organism evidence="1 2">
    <name type="scientific">Parapedobacter deserti</name>
    <dbReference type="NCBI Taxonomy" id="1912957"/>
    <lineage>
        <taxon>Bacteria</taxon>
        <taxon>Pseudomonadati</taxon>
        <taxon>Bacteroidota</taxon>
        <taxon>Sphingobacteriia</taxon>
        <taxon>Sphingobacteriales</taxon>
        <taxon>Sphingobacteriaceae</taxon>
        <taxon>Parapedobacter</taxon>
    </lineage>
</organism>
<protein>
    <submittedName>
        <fullName evidence="1">Uncharacterized protein</fullName>
    </submittedName>
</protein>